<dbReference type="GO" id="GO:0008559">
    <property type="term" value="F:ABC-type xenobiotic transporter activity"/>
    <property type="evidence" value="ECO:0007669"/>
    <property type="project" value="UniProtKB-EC"/>
</dbReference>
<feature type="transmembrane region" description="Helical" evidence="14">
    <location>
        <begin position="75"/>
        <end position="92"/>
    </location>
</feature>
<dbReference type="InterPro" id="IPR039421">
    <property type="entry name" value="Type_1_exporter"/>
</dbReference>
<gene>
    <name evidence="17" type="ORF">MSPICULIGERA_LOCUS10670</name>
</gene>
<keyword evidence="8" id="KW-0067">ATP-binding</keyword>
<dbReference type="SUPFAM" id="SSF52540">
    <property type="entry name" value="P-loop containing nucleoside triphosphate hydrolases"/>
    <property type="match status" value="1"/>
</dbReference>
<comment type="catalytic activity">
    <reaction evidence="13">
        <text>ATP + H2O + xenobioticSide 1 = ADP + phosphate + xenobioticSide 2.</text>
        <dbReference type="EC" id="7.6.2.2"/>
    </reaction>
</comment>
<evidence type="ECO:0000256" key="5">
    <source>
        <dbReference type="ARBA" id="ARBA00022692"/>
    </source>
</evidence>
<keyword evidence="18" id="KW-1185">Reference proteome</keyword>
<evidence type="ECO:0000259" key="16">
    <source>
        <dbReference type="PROSITE" id="PS50929"/>
    </source>
</evidence>
<dbReference type="PROSITE" id="PS50893">
    <property type="entry name" value="ABC_TRANSPORTER_2"/>
    <property type="match status" value="1"/>
</dbReference>
<keyword evidence="6" id="KW-0677">Repeat</keyword>
<feature type="domain" description="ABC transporter" evidence="15">
    <location>
        <begin position="273"/>
        <end position="511"/>
    </location>
</feature>
<dbReference type="PANTHER" id="PTHR24221:SF503">
    <property type="entry name" value="MITOCHONDRIAL POTASSIUM CHANNEL ATP-BINDING SUBUNIT"/>
    <property type="match status" value="1"/>
</dbReference>
<dbReference type="GO" id="GO:0016020">
    <property type="term" value="C:membrane"/>
    <property type="evidence" value="ECO:0007669"/>
    <property type="project" value="UniProtKB-SubCell"/>
</dbReference>
<dbReference type="EC" id="7.6.2.2" evidence="3"/>
<keyword evidence="10 14" id="KW-1133">Transmembrane helix</keyword>
<dbReference type="FunFam" id="3.40.50.300:FF:000479">
    <property type="entry name" value="Multidrug resistance protein 1A"/>
    <property type="match status" value="1"/>
</dbReference>
<dbReference type="InterPro" id="IPR003593">
    <property type="entry name" value="AAA+_ATPase"/>
</dbReference>
<evidence type="ECO:0000256" key="8">
    <source>
        <dbReference type="ARBA" id="ARBA00022840"/>
    </source>
</evidence>
<comment type="subcellular location">
    <subcellularLocation>
        <location evidence="1">Membrane</location>
        <topology evidence="1">Multi-pass membrane protein</topology>
    </subcellularLocation>
</comment>
<dbReference type="CDD" id="cd18578">
    <property type="entry name" value="ABC_6TM_Pgp_ABCB1_D2_like"/>
    <property type="match status" value="1"/>
</dbReference>
<evidence type="ECO:0000256" key="13">
    <source>
        <dbReference type="ARBA" id="ARBA00034018"/>
    </source>
</evidence>
<dbReference type="GO" id="GO:0005524">
    <property type="term" value="F:ATP binding"/>
    <property type="evidence" value="ECO:0007669"/>
    <property type="project" value="UniProtKB-KW"/>
</dbReference>
<evidence type="ECO:0000256" key="12">
    <source>
        <dbReference type="ARBA" id="ARBA00023180"/>
    </source>
</evidence>
<evidence type="ECO:0000256" key="3">
    <source>
        <dbReference type="ARBA" id="ARBA00012191"/>
    </source>
</evidence>
<dbReference type="PROSITE" id="PS00211">
    <property type="entry name" value="ABC_TRANSPORTER_1"/>
    <property type="match status" value="1"/>
</dbReference>
<comment type="similarity">
    <text evidence="2">Belongs to the ABC transporter superfamily. ABCB family. Multidrug resistance exporter (TC 3.A.1.201) subfamily.</text>
</comment>
<proteinExistence type="inferred from homology"/>
<evidence type="ECO:0000256" key="2">
    <source>
        <dbReference type="ARBA" id="ARBA00007577"/>
    </source>
</evidence>
<dbReference type="CDD" id="cd03249">
    <property type="entry name" value="ABC_MTABC3_MDL1_MDL2"/>
    <property type="match status" value="1"/>
</dbReference>
<evidence type="ECO:0000256" key="1">
    <source>
        <dbReference type="ARBA" id="ARBA00004141"/>
    </source>
</evidence>
<dbReference type="Proteomes" id="UP001177023">
    <property type="component" value="Unassembled WGS sequence"/>
</dbReference>
<keyword evidence="9" id="KW-1278">Translocase</keyword>
<evidence type="ECO:0000256" key="14">
    <source>
        <dbReference type="SAM" id="Phobius"/>
    </source>
</evidence>
<evidence type="ECO:0000256" key="4">
    <source>
        <dbReference type="ARBA" id="ARBA00022448"/>
    </source>
</evidence>
<dbReference type="InterPro" id="IPR011527">
    <property type="entry name" value="ABC1_TM_dom"/>
</dbReference>
<dbReference type="Pfam" id="PF00005">
    <property type="entry name" value="ABC_tran"/>
    <property type="match status" value="1"/>
</dbReference>
<feature type="non-terminal residue" evidence="17">
    <location>
        <position position="530"/>
    </location>
</feature>
<dbReference type="Pfam" id="PF00664">
    <property type="entry name" value="ABC_membrane"/>
    <property type="match status" value="1"/>
</dbReference>
<accession>A0AA36CND1</accession>
<keyword evidence="12" id="KW-0325">Glycoprotein</keyword>
<keyword evidence="11 14" id="KW-0472">Membrane</keyword>
<dbReference type="AlphaFoldDB" id="A0AA36CND1"/>
<name>A0AA36CND1_9BILA</name>
<protein>
    <recommendedName>
        <fullName evidence="3">ABC-type xenobiotic transporter</fullName>
        <ecNumber evidence="3">7.6.2.2</ecNumber>
    </recommendedName>
</protein>
<dbReference type="InterPro" id="IPR027417">
    <property type="entry name" value="P-loop_NTPase"/>
</dbReference>
<reference evidence="17" key="1">
    <citation type="submission" date="2023-06" db="EMBL/GenBank/DDBJ databases">
        <authorList>
            <person name="Delattre M."/>
        </authorList>
    </citation>
    <scope>NUCLEOTIDE SEQUENCE</scope>
    <source>
        <strain evidence="17">AF72</strain>
    </source>
</reference>
<evidence type="ECO:0000259" key="15">
    <source>
        <dbReference type="PROSITE" id="PS50893"/>
    </source>
</evidence>
<dbReference type="PROSITE" id="PS50929">
    <property type="entry name" value="ABC_TM1F"/>
    <property type="match status" value="1"/>
</dbReference>
<evidence type="ECO:0000256" key="11">
    <source>
        <dbReference type="ARBA" id="ARBA00023136"/>
    </source>
</evidence>
<organism evidence="17 18">
    <name type="scientific">Mesorhabditis spiculigera</name>
    <dbReference type="NCBI Taxonomy" id="96644"/>
    <lineage>
        <taxon>Eukaryota</taxon>
        <taxon>Metazoa</taxon>
        <taxon>Ecdysozoa</taxon>
        <taxon>Nematoda</taxon>
        <taxon>Chromadorea</taxon>
        <taxon>Rhabditida</taxon>
        <taxon>Rhabditina</taxon>
        <taxon>Rhabditomorpha</taxon>
        <taxon>Rhabditoidea</taxon>
        <taxon>Rhabditidae</taxon>
        <taxon>Mesorhabditinae</taxon>
        <taxon>Mesorhabditis</taxon>
    </lineage>
</organism>
<keyword evidence="7" id="KW-0547">Nucleotide-binding</keyword>
<sequence>MMVLDLTFPSLGAIGFGVVASRVTERLRSLTFRNVLSQSAAYFDSPKHSAGKISTRLATDAPNIKQAVDLKLGQLLRGIVALLAGLAGAFYFSWHMSLLMLTIIPIITIAEYFWEKSFGKDTVEDMRLMEASGKVAMESIESIRTVHALSLQGVMHSKYCALIERPFKTNKRKAIVQGLMSAVSTGMQPLTDAMQYRFGAWLIARNMIVNPFDAWRAQFCLQYASYAVGQGFMYFPDYKKAKYSAGLLFKMLKQETAIDGMRRIGFRSTSGKVEFENLRFAYPERSDVEVLKGVSFTIEPGQTVAVVGPSGCGKSTLVGLLQRFYDVADGAVKIDGQDIRTMGAADVRGQMAVVAQEPILFDDSIKNNIIYGLDAATVTESDAVEAAKKANIHSFIAGLPLGYDTTVGDKGTQLSGGQKQRVAIARALVRNPKILILDEATSALDTESEKVVQEALDAASEGRTCLVIAHRLSTIRNAHKIVVMRAGEIVEQGNHQELIAMKGAYYRLVLQQERRRHSTEGPIEEEIVLE</sequence>
<evidence type="ECO:0000256" key="10">
    <source>
        <dbReference type="ARBA" id="ARBA00022989"/>
    </source>
</evidence>
<dbReference type="InterPro" id="IPR017871">
    <property type="entry name" value="ABC_transporter-like_CS"/>
</dbReference>
<dbReference type="GO" id="GO:0016887">
    <property type="term" value="F:ATP hydrolysis activity"/>
    <property type="evidence" value="ECO:0007669"/>
    <property type="project" value="InterPro"/>
</dbReference>
<dbReference type="InterPro" id="IPR036640">
    <property type="entry name" value="ABC1_TM_sf"/>
</dbReference>
<dbReference type="Gene3D" id="1.20.1560.10">
    <property type="entry name" value="ABC transporter type 1, transmembrane domain"/>
    <property type="match status" value="2"/>
</dbReference>
<keyword evidence="5 14" id="KW-0812">Transmembrane</keyword>
<dbReference type="SMART" id="SM00382">
    <property type="entry name" value="AAA"/>
    <property type="match status" value="1"/>
</dbReference>
<comment type="caution">
    <text evidence="17">The sequence shown here is derived from an EMBL/GenBank/DDBJ whole genome shotgun (WGS) entry which is preliminary data.</text>
</comment>
<dbReference type="InterPro" id="IPR003439">
    <property type="entry name" value="ABC_transporter-like_ATP-bd"/>
</dbReference>
<dbReference type="PANTHER" id="PTHR24221">
    <property type="entry name" value="ATP-BINDING CASSETTE SUB-FAMILY B"/>
    <property type="match status" value="1"/>
</dbReference>
<dbReference type="Gene3D" id="3.40.50.300">
    <property type="entry name" value="P-loop containing nucleotide triphosphate hydrolases"/>
    <property type="match status" value="1"/>
</dbReference>
<evidence type="ECO:0000256" key="6">
    <source>
        <dbReference type="ARBA" id="ARBA00022737"/>
    </source>
</evidence>
<evidence type="ECO:0000256" key="7">
    <source>
        <dbReference type="ARBA" id="ARBA00022741"/>
    </source>
</evidence>
<dbReference type="SUPFAM" id="SSF90123">
    <property type="entry name" value="ABC transporter transmembrane region"/>
    <property type="match status" value="1"/>
</dbReference>
<evidence type="ECO:0000313" key="18">
    <source>
        <dbReference type="Proteomes" id="UP001177023"/>
    </source>
</evidence>
<evidence type="ECO:0000256" key="9">
    <source>
        <dbReference type="ARBA" id="ARBA00022967"/>
    </source>
</evidence>
<evidence type="ECO:0000313" key="17">
    <source>
        <dbReference type="EMBL" id="CAJ0572281.1"/>
    </source>
</evidence>
<feature type="domain" description="ABC transmembrane type-1" evidence="16">
    <location>
        <begin position="1"/>
        <end position="240"/>
    </location>
</feature>
<keyword evidence="4" id="KW-0813">Transport</keyword>
<dbReference type="EMBL" id="CATQJA010002595">
    <property type="protein sequence ID" value="CAJ0572281.1"/>
    <property type="molecule type" value="Genomic_DNA"/>
</dbReference>